<comment type="caution">
    <text evidence="3">The sequence shown here is derived from an EMBL/GenBank/DDBJ whole genome shotgun (WGS) entry which is preliminary data.</text>
</comment>
<gene>
    <name evidence="2" type="ORF">PGT21_001666</name>
    <name evidence="3" type="ORF">PGTUg99_010939</name>
</gene>
<evidence type="ECO:0000313" key="2">
    <source>
        <dbReference type="EMBL" id="KAA1111492.1"/>
    </source>
</evidence>
<proteinExistence type="predicted"/>
<keyword evidence="4" id="KW-1185">Reference proteome</keyword>
<evidence type="ECO:0000313" key="4">
    <source>
        <dbReference type="Proteomes" id="UP000324748"/>
    </source>
</evidence>
<feature type="signal peptide" evidence="1">
    <location>
        <begin position="1"/>
        <end position="31"/>
    </location>
</feature>
<protein>
    <recommendedName>
        <fullName evidence="6">Secreted protein</fullName>
    </recommendedName>
</protein>
<organism evidence="3 5">
    <name type="scientific">Puccinia graminis f. sp. tritici</name>
    <dbReference type="NCBI Taxonomy" id="56615"/>
    <lineage>
        <taxon>Eukaryota</taxon>
        <taxon>Fungi</taxon>
        <taxon>Dikarya</taxon>
        <taxon>Basidiomycota</taxon>
        <taxon>Pucciniomycotina</taxon>
        <taxon>Pucciniomycetes</taxon>
        <taxon>Pucciniales</taxon>
        <taxon>Pucciniaceae</taxon>
        <taxon>Puccinia</taxon>
    </lineage>
</organism>
<dbReference type="Proteomes" id="UP000324748">
    <property type="component" value="Unassembled WGS sequence"/>
</dbReference>
<feature type="chain" id="PRO_5036138146" description="Secreted protein" evidence="1">
    <location>
        <begin position="32"/>
        <end position="155"/>
    </location>
</feature>
<keyword evidence="1" id="KW-0732">Signal</keyword>
<name>A0A5B0RES6_PUCGR</name>
<evidence type="ECO:0008006" key="6">
    <source>
        <dbReference type="Google" id="ProtNLM"/>
    </source>
</evidence>
<sequence length="155" mass="17911">MFLMNLFQAKYIGLALLPMISILHSGQVVLADGREVNCKAHFDSDPSKPDVGCWPDNQTKFTCPQTSCRSTRFPDQHFGQMVFLHCLNEDVPVFDVTVHPRTYYHYPKGDRKWYFGRNGFVAAFDTKTKLWYNCLYDGRKDNQDTYTCSDCKEAS</sequence>
<reference evidence="4 5" key="1">
    <citation type="submission" date="2019-05" db="EMBL/GenBank/DDBJ databases">
        <title>Emergence of the Ug99 lineage of the wheat stem rust pathogen through somatic hybridization.</title>
        <authorList>
            <person name="Li F."/>
            <person name="Upadhyaya N.M."/>
            <person name="Sperschneider J."/>
            <person name="Matny O."/>
            <person name="Nguyen-Phuc H."/>
            <person name="Mago R."/>
            <person name="Raley C."/>
            <person name="Miller M.E."/>
            <person name="Silverstein K.A.T."/>
            <person name="Henningsen E."/>
            <person name="Hirsch C.D."/>
            <person name="Visser B."/>
            <person name="Pretorius Z.A."/>
            <person name="Steffenson B.J."/>
            <person name="Schwessinger B."/>
            <person name="Dodds P.N."/>
            <person name="Figueroa M."/>
        </authorList>
    </citation>
    <scope>NUCLEOTIDE SEQUENCE [LARGE SCALE GENOMIC DNA]</scope>
    <source>
        <strain evidence="2">21-0</strain>
        <strain evidence="3 5">Ug99</strain>
    </source>
</reference>
<dbReference type="Proteomes" id="UP000325313">
    <property type="component" value="Unassembled WGS sequence"/>
</dbReference>
<evidence type="ECO:0000313" key="5">
    <source>
        <dbReference type="Proteomes" id="UP000325313"/>
    </source>
</evidence>
<evidence type="ECO:0000256" key="1">
    <source>
        <dbReference type="SAM" id="SignalP"/>
    </source>
</evidence>
<dbReference type="EMBL" id="VSWC01000016">
    <property type="protein sequence ID" value="KAA1111492.1"/>
    <property type="molecule type" value="Genomic_DNA"/>
</dbReference>
<dbReference type="AlphaFoldDB" id="A0A5B0RES6"/>
<dbReference type="OrthoDB" id="10268275at2759"/>
<accession>A0A5B0RES6</accession>
<evidence type="ECO:0000313" key="3">
    <source>
        <dbReference type="EMBL" id="KAA1123738.1"/>
    </source>
</evidence>
<dbReference type="EMBL" id="VDEP01000206">
    <property type="protein sequence ID" value="KAA1123738.1"/>
    <property type="molecule type" value="Genomic_DNA"/>
</dbReference>